<evidence type="ECO:0000313" key="2">
    <source>
        <dbReference type="Proteomes" id="UP000044071"/>
    </source>
</evidence>
<accession>A0A078KW74</accession>
<evidence type="ECO:0000313" key="1">
    <source>
        <dbReference type="EMBL" id="CDZ77257.1"/>
    </source>
</evidence>
<protein>
    <submittedName>
        <fullName evidence="1">Uncharacterized protein</fullName>
    </submittedName>
</protein>
<reference evidence="1 2" key="1">
    <citation type="submission" date="2014-06" db="EMBL/GenBank/DDBJ databases">
        <authorList>
            <person name="Urmite Genomes Urmite Genomes"/>
        </authorList>
    </citation>
    <scope>NUCLEOTIDE SEQUENCE [LARGE SCALE GENOMIC DNA]</scope>
</reference>
<name>A0A078KW74_9GAMM</name>
<proteinExistence type="predicted"/>
<dbReference type="STRING" id="1034943.BN59_01539"/>
<keyword evidence="2" id="KW-1185">Reference proteome</keyword>
<dbReference type="AlphaFoldDB" id="A0A078KW74"/>
<dbReference type="Proteomes" id="UP000044071">
    <property type="component" value="Unassembled WGS sequence"/>
</dbReference>
<gene>
    <name evidence="1" type="ORF">BN59_01539</name>
</gene>
<dbReference type="EMBL" id="CCSB01000002">
    <property type="protein sequence ID" value="CDZ77257.1"/>
    <property type="molecule type" value="Genomic_DNA"/>
</dbReference>
<organism evidence="1 2">
    <name type="scientific">Legionella massiliensis</name>
    <dbReference type="NCBI Taxonomy" id="1034943"/>
    <lineage>
        <taxon>Bacteria</taxon>
        <taxon>Pseudomonadati</taxon>
        <taxon>Pseudomonadota</taxon>
        <taxon>Gammaproteobacteria</taxon>
        <taxon>Legionellales</taxon>
        <taxon>Legionellaceae</taxon>
        <taxon>Legionella</taxon>
    </lineage>
</organism>
<sequence length="76" mass="8673">MTWLKNYTVNGHQGNKLLDELLPQAKGDHLEQMNRLKQTPPVIFESARGRCCINADLSAVLQKGQHKWMMLNSLLV</sequence>
<dbReference type="RefSeq" id="WP_043873838.1">
    <property type="nucleotide sequence ID" value="NZ_CCVW01000002.1"/>
</dbReference>